<organism evidence="1 2">
    <name type="scientific">Roseivivax marinus</name>
    <dbReference type="NCBI Taxonomy" id="1379903"/>
    <lineage>
        <taxon>Bacteria</taxon>
        <taxon>Pseudomonadati</taxon>
        <taxon>Pseudomonadota</taxon>
        <taxon>Alphaproteobacteria</taxon>
        <taxon>Rhodobacterales</taxon>
        <taxon>Roseobacteraceae</taxon>
        <taxon>Roseivivax</taxon>
    </lineage>
</organism>
<dbReference type="AlphaFoldDB" id="W4HIE0"/>
<sequence>MTDYSLTKTRFVEGVWEGIVTTESADAPPPQVAVSHLDRPLRGVVVAEGGGANVWVLRVPVPPETIGDGTHTFLIHDERNGAALGSFTIVAGEAVGDDIRAEMELLRAELDLLKRAFRRHCLETS</sequence>
<name>W4HIE0_9RHOB</name>
<protein>
    <submittedName>
        <fullName evidence="1">Uncharacterized protein</fullName>
    </submittedName>
</protein>
<dbReference type="eggNOG" id="ENOG5032S9D">
    <property type="taxonomic scope" value="Bacteria"/>
</dbReference>
<proteinExistence type="predicted"/>
<accession>W4HIE0</accession>
<dbReference type="EMBL" id="AQQW01000008">
    <property type="protein sequence ID" value="ETW12183.1"/>
    <property type="molecule type" value="Genomic_DNA"/>
</dbReference>
<dbReference type="RefSeq" id="WP_043845188.1">
    <property type="nucleotide sequence ID" value="NZ_AQQW01000008.1"/>
</dbReference>
<gene>
    <name evidence="1" type="ORF">ATO8_13847</name>
</gene>
<keyword evidence="2" id="KW-1185">Reference proteome</keyword>
<dbReference type="Proteomes" id="UP000019063">
    <property type="component" value="Unassembled WGS sequence"/>
</dbReference>
<evidence type="ECO:0000313" key="2">
    <source>
        <dbReference type="Proteomes" id="UP000019063"/>
    </source>
</evidence>
<evidence type="ECO:0000313" key="1">
    <source>
        <dbReference type="EMBL" id="ETW12183.1"/>
    </source>
</evidence>
<comment type="caution">
    <text evidence="1">The sequence shown here is derived from an EMBL/GenBank/DDBJ whole genome shotgun (WGS) entry which is preliminary data.</text>
</comment>
<dbReference type="STRING" id="1379903.ATO8_13847"/>
<reference evidence="1 2" key="1">
    <citation type="journal article" date="2014" name="Antonie Van Leeuwenhoek">
        <title>Roseivivax atlanticus sp. nov., isolated from surface seawater of the Atlantic Ocean.</title>
        <authorList>
            <person name="Li G."/>
            <person name="Lai Q."/>
            <person name="Liu X."/>
            <person name="Sun F."/>
            <person name="Shao Z."/>
        </authorList>
    </citation>
    <scope>NUCLEOTIDE SEQUENCE [LARGE SCALE GENOMIC DNA]</scope>
    <source>
        <strain evidence="1 2">22II-s10s</strain>
    </source>
</reference>
<dbReference type="PATRIC" id="fig|1317118.6.peg.2848"/>